<dbReference type="RefSeq" id="WP_309295244.1">
    <property type="nucleotide sequence ID" value="NZ_BQKC01000001.1"/>
</dbReference>
<dbReference type="SMART" id="SM00491">
    <property type="entry name" value="HELICc2"/>
    <property type="match status" value="1"/>
</dbReference>
<gene>
    <name evidence="6" type="ORF">ATOP_18080</name>
</gene>
<dbReference type="InterPro" id="IPR014001">
    <property type="entry name" value="Helicase_ATP-bd"/>
</dbReference>
<dbReference type="CDD" id="cd06127">
    <property type="entry name" value="DEDDh"/>
    <property type="match status" value="1"/>
</dbReference>
<sequence length="983" mass="107595">MSTTSEPRTVDDLLMAGTPMAVADLYRSLADRAADPACDFGPIEEDVVVLDTETTGLSFKDCELIEVAAARLSGREVVDRFESYVRPSRPIPPEIEELTGITNAMVVDAPGAEEVVARLADFVGGCPVIAHNATFDRTFVEKVRGGSEVSDLWIDSLALSRIALPRLSSHRLQDLARVFGCPSVSHRAMDDVEALAGMWRVILCGLAALPPGLAGQLASMHPEVDWPYRPLFAYIAGEEGTQVPFSLVQVRRDLVRAQRMQVKVDAKDRLCDPVTVPRGELEAAFCEDGVVGSFYEEFEPRPAQKAMAQAVNEALATSTDLVVEVGTGVGKSMAYLLPLALFAKENGVTCGVATKTNALTDQLVSRELPLLDENLPGGLQYISLKGYDHYPCLRKVEGAMLQDLPVDQVNAAGRSRNTVESDMLTAVAVTLSAACQTPEGDLDSLGIRWRNVPRQMMTTTPEECLHNRCPFFAEGCLLHGARRRAASADIVVTNHSLLLTNVAADQRILPPIRHWMVDEAHGFDAEARRQWALAVAAPDARRAFETLGGVRSGAIHKLMVQAASSEAGTPVERVLTKGSASLARAMTFSADFFDDLVLVAQGCGRRGGYDTVTLWIDDKVRATAEWAQLAESGRAFEAALEEAVRFLQEAQALAFEGVRDASTEMGDPLRTLGNLRLALKTVLDGTDDSFVYYLEASFAKNRRGEERLVAEKLDVGAELASRWYPETKTVGYCSATLAVGQDFGHFEHAVGLDCLGPGASRSLTIPSSYDFDRNMAVVVASDLPDPYSRDYLPAMADALVAIHEAMGGSVLTLFTNRRDMEQLHSMVSPRLREAGLELVQQTRDANVRRLREKFVGDELLSLFALKSFWEGFDAAGDTLRCVVIPKLPFANPNDPLVKEREARDPRAWWHHSLPEAVLAVKQAAGRLIRSSRDKGVLVLLDSRLTTKRYGRTFVNSLPSSNVTRLGRDNLRGFIELWRRSHES</sequence>
<dbReference type="Pfam" id="PF13307">
    <property type="entry name" value="Helicase_C_2"/>
    <property type="match status" value="1"/>
</dbReference>
<dbReference type="InterPro" id="IPR013520">
    <property type="entry name" value="Ribonucl_H"/>
</dbReference>
<dbReference type="InterPro" id="IPR006054">
    <property type="entry name" value="DnaQ"/>
</dbReference>
<dbReference type="GO" id="GO:0004386">
    <property type="term" value="F:helicase activity"/>
    <property type="evidence" value="ECO:0007669"/>
    <property type="project" value="InterPro"/>
</dbReference>
<dbReference type="PANTHER" id="PTHR30231">
    <property type="entry name" value="DNA POLYMERASE III SUBUNIT EPSILON"/>
    <property type="match status" value="1"/>
</dbReference>
<dbReference type="GO" id="GO:0008408">
    <property type="term" value="F:3'-5' exonuclease activity"/>
    <property type="evidence" value="ECO:0007669"/>
    <property type="project" value="TreeGrafter"/>
</dbReference>
<dbReference type="PANTHER" id="PTHR30231:SF37">
    <property type="entry name" value="EXODEOXYRIBONUCLEASE 10"/>
    <property type="match status" value="1"/>
</dbReference>
<reference evidence="6" key="1">
    <citation type="journal article" date="2022" name="Int. J. Syst. Evol. Microbiol.">
        <title>Granulimonas faecalis gen. nov., sp. nov., and Leptogranulimonas caecicola gen. nov., sp. nov., novel lactate-producing Atopobiaceae bacteria isolated from mouse intestines, and an emended description of the family Atopobiaceae.</title>
        <authorList>
            <person name="Morinaga K."/>
            <person name="Kusada H."/>
            <person name="Sakamoto S."/>
            <person name="Murakami T."/>
            <person name="Toyoda A."/>
            <person name="Mori H."/>
            <person name="Meng X.Y."/>
            <person name="Takashino M."/>
            <person name="Murotomi K."/>
            <person name="Tamaki H."/>
        </authorList>
    </citation>
    <scope>NUCLEOTIDE SEQUENCE</scope>
    <source>
        <strain evidence="6">OPF53</strain>
    </source>
</reference>
<organism evidence="6 7">
    <name type="scientific">Granulimonas faecalis</name>
    <dbReference type="NCBI Taxonomy" id="2894155"/>
    <lineage>
        <taxon>Bacteria</taxon>
        <taxon>Bacillati</taxon>
        <taxon>Actinomycetota</taxon>
        <taxon>Coriobacteriia</taxon>
        <taxon>Coriobacteriales</taxon>
        <taxon>Kribbibacteriaceae</taxon>
        <taxon>Granulimonas</taxon>
    </lineage>
</organism>
<dbReference type="PROSITE" id="PS51193">
    <property type="entry name" value="HELICASE_ATP_BIND_2"/>
    <property type="match status" value="1"/>
</dbReference>
<dbReference type="InterPro" id="IPR027417">
    <property type="entry name" value="P-loop_NTPase"/>
</dbReference>
<evidence type="ECO:0000256" key="1">
    <source>
        <dbReference type="ARBA" id="ARBA00022741"/>
    </source>
</evidence>
<comment type="caution">
    <text evidence="6">The sequence shown here is derived from an EMBL/GenBank/DDBJ whole genome shotgun (WGS) entry which is preliminary data.</text>
</comment>
<dbReference type="GO" id="GO:0016818">
    <property type="term" value="F:hydrolase activity, acting on acid anhydrides, in phosphorus-containing anhydrides"/>
    <property type="evidence" value="ECO:0007669"/>
    <property type="project" value="InterPro"/>
</dbReference>
<evidence type="ECO:0000256" key="2">
    <source>
        <dbReference type="ARBA" id="ARBA00022801"/>
    </source>
</evidence>
<dbReference type="EMBL" id="BQKC01000001">
    <property type="protein sequence ID" value="GJM56153.1"/>
    <property type="molecule type" value="Genomic_DNA"/>
</dbReference>
<proteinExistence type="predicted"/>
<evidence type="ECO:0000256" key="3">
    <source>
        <dbReference type="ARBA" id="ARBA00022839"/>
    </source>
</evidence>
<dbReference type="InterPro" id="IPR036397">
    <property type="entry name" value="RNaseH_sf"/>
</dbReference>
<dbReference type="AlphaFoldDB" id="A0AAV5B5V7"/>
<dbReference type="InterPro" id="IPR006555">
    <property type="entry name" value="ATP-dep_Helicase_C"/>
</dbReference>
<dbReference type="Proteomes" id="UP001055025">
    <property type="component" value="Unassembled WGS sequence"/>
</dbReference>
<evidence type="ECO:0000313" key="7">
    <source>
        <dbReference type="Proteomes" id="UP001055025"/>
    </source>
</evidence>
<dbReference type="SMART" id="SM00487">
    <property type="entry name" value="DEXDc"/>
    <property type="match status" value="1"/>
</dbReference>
<dbReference type="GO" id="GO:0005829">
    <property type="term" value="C:cytosol"/>
    <property type="evidence" value="ECO:0007669"/>
    <property type="project" value="TreeGrafter"/>
</dbReference>
<dbReference type="InterPro" id="IPR014013">
    <property type="entry name" value="Helic_SF1/SF2_ATP-bd_DinG/Rad3"/>
</dbReference>
<dbReference type="GO" id="GO:0045004">
    <property type="term" value="P:DNA replication proofreading"/>
    <property type="evidence" value="ECO:0007669"/>
    <property type="project" value="TreeGrafter"/>
</dbReference>
<dbReference type="SUPFAM" id="SSF53098">
    <property type="entry name" value="Ribonuclease H-like"/>
    <property type="match status" value="1"/>
</dbReference>
<keyword evidence="1" id="KW-0547">Nucleotide-binding</keyword>
<accession>A0AAV5B5V7</accession>
<evidence type="ECO:0000256" key="4">
    <source>
        <dbReference type="ARBA" id="ARBA00022840"/>
    </source>
</evidence>
<keyword evidence="4" id="KW-0067">ATP-binding</keyword>
<dbReference type="Gene3D" id="3.30.420.10">
    <property type="entry name" value="Ribonuclease H-like superfamily/Ribonuclease H"/>
    <property type="match status" value="1"/>
</dbReference>
<dbReference type="InterPro" id="IPR012337">
    <property type="entry name" value="RNaseH-like_sf"/>
</dbReference>
<dbReference type="GO" id="GO:0003677">
    <property type="term" value="F:DNA binding"/>
    <property type="evidence" value="ECO:0007669"/>
    <property type="project" value="InterPro"/>
</dbReference>
<dbReference type="FunFam" id="3.30.420.10:FF:000045">
    <property type="entry name" value="3'-5' exonuclease DinG"/>
    <property type="match status" value="1"/>
</dbReference>
<evidence type="ECO:0000259" key="5">
    <source>
        <dbReference type="PROSITE" id="PS51193"/>
    </source>
</evidence>
<feature type="domain" description="Helicase ATP-binding" evidence="5">
    <location>
        <begin position="290"/>
        <end position="566"/>
    </location>
</feature>
<evidence type="ECO:0000313" key="6">
    <source>
        <dbReference type="EMBL" id="GJM56153.1"/>
    </source>
</evidence>
<name>A0AAV5B5V7_9ACTN</name>
<dbReference type="SUPFAM" id="SSF52540">
    <property type="entry name" value="P-loop containing nucleoside triphosphate hydrolases"/>
    <property type="match status" value="1"/>
</dbReference>
<dbReference type="NCBIfam" id="TIGR00573">
    <property type="entry name" value="dnaq"/>
    <property type="match status" value="1"/>
</dbReference>
<dbReference type="GO" id="GO:0003887">
    <property type="term" value="F:DNA-directed DNA polymerase activity"/>
    <property type="evidence" value="ECO:0007669"/>
    <property type="project" value="InterPro"/>
</dbReference>
<keyword evidence="3" id="KW-0269">Exonuclease</keyword>
<dbReference type="SMART" id="SM00479">
    <property type="entry name" value="EXOIII"/>
    <property type="match status" value="1"/>
</dbReference>
<protein>
    <submittedName>
        <fullName evidence="6">DNA polymerase III subunit epsilon</fullName>
    </submittedName>
</protein>
<dbReference type="Pfam" id="PF00929">
    <property type="entry name" value="RNase_T"/>
    <property type="match status" value="1"/>
</dbReference>
<keyword evidence="3" id="KW-0540">Nuclease</keyword>
<dbReference type="Gene3D" id="3.40.50.300">
    <property type="entry name" value="P-loop containing nucleotide triphosphate hydrolases"/>
    <property type="match status" value="2"/>
</dbReference>
<dbReference type="GO" id="GO:0005524">
    <property type="term" value="F:ATP binding"/>
    <property type="evidence" value="ECO:0007669"/>
    <property type="project" value="UniProtKB-KW"/>
</dbReference>
<keyword evidence="2" id="KW-0378">Hydrolase</keyword>
<keyword evidence="7" id="KW-1185">Reference proteome</keyword>